<protein>
    <submittedName>
        <fullName evidence="2">Phosphotransferase family protein</fullName>
    </submittedName>
</protein>
<name>A0A556B0F6_9BURK</name>
<dbReference type="PANTHER" id="PTHR21310">
    <property type="entry name" value="AMINOGLYCOSIDE PHOSPHOTRANSFERASE-RELATED-RELATED"/>
    <property type="match status" value="1"/>
</dbReference>
<organism evidence="2 3">
    <name type="scientific">Verticiella sediminum</name>
    <dbReference type="NCBI Taxonomy" id="1247510"/>
    <lineage>
        <taxon>Bacteria</taxon>
        <taxon>Pseudomonadati</taxon>
        <taxon>Pseudomonadota</taxon>
        <taxon>Betaproteobacteria</taxon>
        <taxon>Burkholderiales</taxon>
        <taxon>Alcaligenaceae</taxon>
        <taxon>Verticiella</taxon>
    </lineage>
</organism>
<dbReference type="InterPro" id="IPR041726">
    <property type="entry name" value="ACAD10_11_N"/>
</dbReference>
<dbReference type="OrthoDB" id="3806873at2"/>
<dbReference type="CDD" id="cd05154">
    <property type="entry name" value="ACAD10_11_N-like"/>
    <property type="match status" value="1"/>
</dbReference>
<dbReference type="EMBL" id="VLTJ01000004">
    <property type="protein sequence ID" value="TSH98639.1"/>
    <property type="molecule type" value="Genomic_DNA"/>
</dbReference>
<dbReference type="Gene3D" id="3.90.1200.10">
    <property type="match status" value="1"/>
</dbReference>
<dbReference type="InterPro" id="IPR002575">
    <property type="entry name" value="Aminoglycoside_PTrfase"/>
</dbReference>
<dbReference type="Proteomes" id="UP000318405">
    <property type="component" value="Unassembled WGS sequence"/>
</dbReference>
<dbReference type="GO" id="GO:0016740">
    <property type="term" value="F:transferase activity"/>
    <property type="evidence" value="ECO:0007669"/>
    <property type="project" value="UniProtKB-KW"/>
</dbReference>
<dbReference type="Gene3D" id="3.30.200.20">
    <property type="entry name" value="Phosphorylase Kinase, domain 1"/>
    <property type="match status" value="1"/>
</dbReference>
<dbReference type="SUPFAM" id="SSF56112">
    <property type="entry name" value="Protein kinase-like (PK-like)"/>
    <property type="match status" value="1"/>
</dbReference>
<keyword evidence="3" id="KW-1185">Reference proteome</keyword>
<accession>A0A556B0F6</accession>
<evidence type="ECO:0000313" key="3">
    <source>
        <dbReference type="Proteomes" id="UP000318405"/>
    </source>
</evidence>
<evidence type="ECO:0000313" key="2">
    <source>
        <dbReference type="EMBL" id="TSH98639.1"/>
    </source>
</evidence>
<proteinExistence type="predicted"/>
<dbReference type="InterPro" id="IPR011009">
    <property type="entry name" value="Kinase-like_dom_sf"/>
</dbReference>
<dbReference type="AlphaFoldDB" id="A0A556B0F6"/>
<dbReference type="RefSeq" id="WP_143946546.1">
    <property type="nucleotide sequence ID" value="NZ_BAABMB010000001.1"/>
</dbReference>
<feature type="domain" description="Aminoglycoside phosphotransferase" evidence="1">
    <location>
        <begin position="111"/>
        <end position="314"/>
    </location>
</feature>
<gene>
    <name evidence="2" type="ORF">FOZ76_02500</name>
</gene>
<sequence>MSTLDTVSFLRTRDADPRDQPTEDFIAAIRSRFPTEADVDDLLTRKMQRRAGPRYRHVGIEEMVAWTGSMLRDLIEDDVDILEPRWLTGGASKVQMAFTLEVGKPGTPARRERLVVRMDPTEGSNATSRRREAELLRAFEDTLPVPKVYWVDHACRWFPEPAIIYSFLNGVAKPSHNASGRIVGLGTDFGPALREKLAPQFLEHLARIHTADVDTMRFTTMDRPETGTVECARLQLNRARRVWEEDRPEAFPLMDVAANWMQRNLPELDRVSVVHGDFRSGNFLFDEPSGRVTAWLDWERGQLGDRHRDLAWMTQLEKGHFSEDGKVYYVCGLIPLDEFYRRYEDVSGLSVDPDKLAFYRVLNCFQIITTTMATAYRVAKLGKSHQDVLLARLKGIAPLVAGELLELLKERI</sequence>
<evidence type="ECO:0000259" key="1">
    <source>
        <dbReference type="Pfam" id="PF01636"/>
    </source>
</evidence>
<dbReference type="InterPro" id="IPR051678">
    <property type="entry name" value="AGP_Transferase"/>
</dbReference>
<comment type="caution">
    <text evidence="2">The sequence shown here is derived from an EMBL/GenBank/DDBJ whole genome shotgun (WGS) entry which is preliminary data.</text>
</comment>
<reference evidence="2 3" key="1">
    <citation type="submission" date="2019-07" db="EMBL/GenBank/DDBJ databases">
        <title>Qingshengfaniella alkalisoli gen. nov., sp. nov., isolated from saline soil.</title>
        <authorList>
            <person name="Xu L."/>
            <person name="Huang X.-X."/>
            <person name="Sun J.-Q."/>
        </authorList>
    </citation>
    <scope>NUCLEOTIDE SEQUENCE [LARGE SCALE GENOMIC DNA]</scope>
    <source>
        <strain evidence="2 3">DSM 27279</strain>
    </source>
</reference>
<keyword evidence="2" id="KW-0808">Transferase</keyword>
<dbReference type="Pfam" id="PF01636">
    <property type="entry name" value="APH"/>
    <property type="match status" value="1"/>
</dbReference>